<accession>A0A2W5IG90</accession>
<dbReference type="InterPro" id="IPR006357">
    <property type="entry name" value="HAD-SF_hydro_IIA"/>
</dbReference>
<sequence>MAQSSYDSFLVDLDGTANIGDLPVPYAVDALNTFGDCVVYVTNNASRSPDTVHHRLKRIGYNTDVQHIVTSAQLAAQVMKKDLVSGAEVLVLGTPYLEQVVRESGFSTVRDNSCQTKAVVQGHSDATGWKQLSAAARAIRNGARYYATNKDTCLPSEQGLNVGNGAMVAAVEVSTGVRAITAGKPAAQSMQQAAHLVEGQNPLVIGDRLDTDIEGGNNAGYDTLCVLTGVTSITDICNASKKQRPTYVVPDLRFLKDLVCSPKDFNLPHYSRAYAKEILLLDVDCSGVATVRFLNKHASHVEKIAALIVQAWDNTQCVKVVKGFDTTDTEELVSWSTL</sequence>
<comment type="caution">
    <text evidence="1">The sequence shown here is derived from an EMBL/GenBank/DDBJ whole genome shotgun (WGS) entry which is preliminary data.</text>
</comment>
<protein>
    <submittedName>
        <fullName evidence="1">HAD family hydrolase</fullName>
    </submittedName>
</protein>
<dbReference type="RefSeq" id="WP_290595186.1">
    <property type="nucleotide sequence ID" value="NZ_JAPJOB010000001.1"/>
</dbReference>
<reference evidence="1 2" key="1">
    <citation type="submission" date="2017-08" db="EMBL/GenBank/DDBJ databases">
        <title>Infants hospitalized years apart are colonized by the same room-sourced microbial strains.</title>
        <authorList>
            <person name="Brooks B."/>
            <person name="Olm M.R."/>
            <person name="Firek B.A."/>
            <person name="Baker R."/>
            <person name="Thomas B.C."/>
            <person name="Morowitz M.J."/>
            <person name="Banfield J.F."/>
        </authorList>
    </citation>
    <scope>NUCLEOTIDE SEQUENCE [LARGE SCALE GENOMIC DNA]</scope>
    <source>
        <strain evidence="1">S2_006_000_R1_57</strain>
    </source>
</reference>
<dbReference type="PANTHER" id="PTHR19288:SF95">
    <property type="entry name" value="D-GLYCEROL 3-PHOSPHATE PHOSPHATASE"/>
    <property type="match status" value="1"/>
</dbReference>
<dbReference type="Pfam" id="PF13242">
    <property type="entry name" value="Hydrolase_like"/>
    <property type="match status" value="1"/>
</dbReference>
<dbReference type="EMBL" id="QFOZ01000001">
    <property type="protein sequence ID" value="PZP90013.1"/>
    <property type="molecule type" value="Genomic_DNA"/>
</dbReference>
<dbReference type="Proteomes" id="UP000248606">
    <property type="component" value="Unassembled WGS sequence"/>
</dbReference>
<dbReference type="GO" id="GO:0016791">
    <property type="term" value="F:phosphatase activity"/>
    <property type="evidence" value="ECO:0007669"/>
    <property type="project" value="TreeGrafter"/>
</dbReference>
<dbReference type="GO" id="GO:0005737">
    <property type="term" value="C:cytoplasm"/>
    <property type="evidence" value="ECO:0007669"/>
    <property type="project" value="TreeGrafter"/>
</dbReference>
<evidence type="ECO:0000313" key="2">
    <source>
        <dbReference type="Proteomes" id="UP000248606"/>
    </source>
</evidence>
<dbReference type="PANTHER" id="PTHR19288">
    <property type="entry name" value="4-NITROPHENYLPHOSPHATASE-RELATED"/>
    <property type="match status" value="1"/>
</dbReference>
<keyword evidence="1" id="KW-0378">Hydrolase</keyword>
<evidence type="ECO:0000313" key="1">
    <source>
        <dbReference type="EMBL" id="PZP90013.1"/>
    </source>
</evidence>
<dbReference type="NCBIfam" id="TIGR01460">
    <property type="entry name" value="HAD-SF-IIA"/>
    <property type="match status" value="1"/>
</dbReference>
<dbReference type="InterPro" id="IPR036412">
    <property type="entry name" value="HAD-like_sf"/>
</dbReference>
<gene>
    <name evidence="1" type="ORF">DI579_02355</name>
</gene>
<dbReference type="Gene3D" id="3.40.50.1000">
    <property type="entry name" value="HAD superfamily/HAD-like"/>
    <property type="match status" value="2"/>
</dbReference>
<organism evidence="1 2">
    <name type="scientific">Lawsonella clevelandensis</name>
    <dbReference type="NCBI Taxonomy" id="1528099"/>
    <lineage>
        <taxon>Bacteria</taxon>
        <taxon>Bacillati</taxon>
        <taxon>Actinomycetota</taxon>
        <taxon>Actinomycetes</taxon>
        <taxon>Mycobacteriales</taxon>
        <taxon>Lawsonellaceae</taxon>
        <taxon>Lawsonella</taxon>
    </lineage>
</organism>
<dbReference type="AlphaFoldDB" id="A0A2W5IG90"/>
<dbReference type="Pfam" id="PF13344">
    <property type="entry name" value="Hydrolase_6"/>
    <property type="match status" value="1"/>
</dbReference>
<dbReference type="SUPFAM" id="SSF56784">
    <property type="entry name" value="HAD-like"/>
    <property type="match status" value="1"/>
</dbReference>
<dbReference type="InterPro" id="IPR023214">
    <property type="entry name" value="HAD_sf"/>
</dbReference>
<proteinExistence type="predicted"/>
<name>A0A2W5IG90_9ACTN</name>